<accession>A0A0G2ZAQ9</accession>
<proteinExistence type="predicted"/>
<name>A0A0G2ZAQ9_9BACT</name>
<protein>
    <submittedName>
        <fullName evidence="1">Uncharacterized protein</fullName>
    </submittedName>
</protein>
<dbReference type="Proteomes" id="UP000035159">
    <property type="component" value="Chromosome"/>
</dbReference>
<evidence type="ECO:0000313" key="1">
    <source>
        <dbReference type="EMBL" id="AKI97181.1"/>
    </source>
</evidence>
<organism evidence="1 2">
    <name type="scientific">Kosmotoga pacifica</name>
    <dbReference type="NCBI Taxonomy" id="1330330"/>
    <lineage>
        <taxon>Bacteria</taxon>
        <taxon>Thermotogati</taxon>
        <taxon>Thermotogota</taxon>
        <taxon>Thermotogae</taxon>
        <taxon>Kosmotogales</taxon>
        <taxon>Kosmotogaceae</taxon>
        <taxon>Kosmotoga</taxon>
    </lineage>
</organism>
<keyword evidence="2" id="KW-1185">Reference proteome</keyword>
<dbReference type="PATRIC" id="fig|1330330.3.peg.890"/>
<gene>
    <name evidence="1" type="ORF">IX53_04440</name>
</gene>
<sequence length="173" mass="18823">MKRALLSIFIVLLVVMAFGKFSLGLNSLIYKVSYDADFSSDIIITPDLSETLYVLGSLDLRVSISMFHLGAAVPLFGFAKNLTTGDSTFVPMPGLILYAYGGAHLLLNKFYIFADVGAVVLGPFGPYIGNPLLRLGGGMMLGKHGFVEIGFLKWLVPVEVSQKNVDIEFGYVF</sequence>
<dbReference type="RefSeq" id="WP_047754315.1">
    <property type="nucleotide sequence ID" value="NZ_CAJUHA010000008.1"/>
</dbReference>
<evidence type="ECO:0000313" key="2">
    <source>
        <dbReference type="Proteomes" id="UP000035159"/>
    </source>
</evidence>
<reference evidence="1 2" key="1">
    <citation type="submission" date="2015-04" db="EMBL/GenBank/DDBJ databases">
        <title>Complete Genome Sequence of Kosmotoga pacifica SLHLJ1.</title>
        <authorList>
            <person name="Jiang L.J."/>
            <person name="Shao Z.Z."/>
            <person name="Jebbar M."/>
        </authorList>
    </citation>
    <scope>NUCLEOTIDE SEQUENCE [LARGE SCALE GENOMIC DNA]</scope>
    <source>
        <strain evidence="1 2">SLHLJ1</strain>
    </source>
</reference>
<dbReference type="OrthoDB" id="9847931at2"/>
<dbReference type="EMBL" id="CP011232">
    <property type="protein sequence ID" value="AKI97181.1"/>
    <property type="molecule type" value="Genomic_DNA"/>
</dbReference>
<dbReference type="KEGG" id="kpf:IX53_04440"/>
<dbReference type="AlphaFoldDB" id="A0A0G2ZAQ9"/>